<evidence type="ECO:0000313" key="1">
    <source>
        <dbReference type="EMBL" id="CAN64946.1"/>
    </source>
</evidence>
<protein>
    <recommendedName>
        <fullName evidence="2">Transposon Ty3-I Gag-Pol polyprotein</fullName>
    </recommendedName>
</protein>
<organism evidence="1">
    <name type="scientific">Vitis vinifera</name>
    <name type="common">Grape</name>
    <dbReference type="NCBI Taxonomy" id="29760"/>
    <lineage>
        <taxon>Eukaryota</taxon>
        <taxon>Viridiplantae</taxon>
        <taxon>Streptophyta</taxon>
        <taxon>Embryophyta</taxon>
        <taxon>Tracheophyta</taxon>
        <taxon>Spermatophyta</taxon>
        <taxon>Magnoliopsida</taxon>
        <taxon>eudicotyledons</taxon>
        <taxon>Gunneridae</taxon>
        <taxon>Pentapetalae</taxon>
        <taxon>rosids</taxon>
        <taxon>Vitales</taxon>
        <taxon>Vitaceae</taxon>
        <taxon>Viteae</taxon>
        <taxon>Vitis</taxon>
    </lineage>
</organism>
<dbReference type="PANTHER" id="PTHR24559">
    <property type="entry name" value="TRANSPOSON TY3-I GAG-POL POLYPROTEIN"/>
    <property type="match status" value="1"/>
</dbReference>
<dbReference type="EMBL" id="AM437249">
    <property type="protein sequence ID" value="CAN64946.1"/>
    <property type="molecule type" value="Genomic_DNA"/>
</dbReference>
<evidence type="ECO:0008006" key="2">
    <source>
        <dbReference type="Google" id="ProtNLM"/>
    </source>
</evidence>
<dbReference type="InterPro" id="IPR043128">
    <property type="entry name" value="Rev_trsase/Diguanyl_cyclase"/>
</dbReference>
<reference evidence="1" key="1">
    <citation type="journal article" date="2007" name="PLoS ONE">
        <title>The first genome sequence of an elite grapevine cultivar (Pinot noir Vitis vinifera L.): coping with a highly heterozygous genome.</title>
        <authorList>
            <person name="Velasco R."/>
            <person name="Zharkikh A."/>
            <person name="Troggio M."/>
            <person name="Cartwright D.A."/>
            <person name="Cestaro A."/>
            <person name="Pruss D."/>
            <person name="Pindo M."/>
            <person name="FitzGerald L.M."/>
            <person name="Vezzulli S."/>
            <person name="Reid J."/>
            <person name="Malacarne G."/>
            <person name="Iliev D."/>
            <person name="Coppola G."/>
            <person name="Wardell B."/>
            <person name="Micheletti D."/>
            <person name="Macalma T."/>
            <person name="Facci M."/>
            <person name="Mitchell J.T."/>
            <person name="Perazzolli M."/>
            <person name="Eldredge G."/>
            <person name="Gatto P."/>
            <person name="Oyzerski R."/>
            <person name="Moretto M."/>
            <person name="Gutin N."/>
            <person name="Stefanini M."/>
            <person name="Chen Y."/>
            <person name="Segala C."/>
            <person name="Davenport C."/>
            <person name="Dematte L."/>
            <person name="Mraz A."/>
            <person name="Battilana J."/>
            <person name="Stormo K."/>
            <person name="Costa F."/>
            <person name="Tao Q."/>
            <person name="Si-Ammour A."/>
            <person name="Harkins T."/>
            <person name="Lackey A."/>
            <person name="Perbost C."/>
            <person name="Taillon B."/>
            <person name="Stella A."/>
            <person name="Solovyev V."/>
            <person name="Fawcett J.A."/>
            <person name="Sterck L."/>
            <person name="Vandepoele K."/>
            <person name="Grando S.M."/>
            <person name="Toppo S."/>
            <person name="Moser C."/>
            <person name="Lanchbury J."/>
            <person name="Bogden R."/>
            <person name="Skolnick M."/>
            <person name="Sgaramella V."/>
            <person name="Bhatnagar S.K."/>
            <person name="Fontana P."/>
            <person name="Gutin A."/>
            <person name="Van de Peer Y."/>
            <person name="Salamini F."/>
            <person name="Viola R."/>
        </authorList>
    </citation>
    <scope>NUCLEOTIDE SEQUENCE</scope>
</reference>
<proteinExistence type="predicted"/>
<dbReference type="InterPro" id="IPR043502">
    <property type="entry name" value="DNA/RNA_pol_sf"/>
</dbReference>
<sequence length="248" mass="29086">MPKAIDGVLNEFNDVMLPKLPKRLLIRKKEDHKIELKLGAKPSTMGPYKMTPLELEELRRQLKELLNAGFIQLFKAPYGTLVLFQNMHDGSICMCINYQTLNKVMIKNKYPIPLIVHLVDQLGRAWYFTKLDLRLDYYQIRIVGRNKFVVMYLDNIVVYSNTLEQHRQRLRKVKQQQPIGLLEPLPIMERPWESVIMDFTIGLTKSEGYGSIIMVVDKFSNYTMFIATPIDCTIEEMSRLFLKHIVKY</sequence>
<dbReference type="AlphaFoldDB" id="A5AVL7"/>
<dbReference type="InterPro" id="IPR053134">
    <property type="entry name" value="RNA-dir_DNA_polymerase"/>
</dbReference>
<dbReference type="SUPFAM" id="SSF53098">
    <property type="entry name" value="Ribonuclease H-like"/>
    <property type="match status" value="1"/>
</dbReference>
<dbReference type="Gene3D" id="3.30.420.10">
    <property type="entry name" value="Ribonuclease H-like superfamily/Ribonuclease H"/>
    <property type="match status" value="1"/>
</dbReference>
<gene>
    <name evidence="1" type="ORF">VITISV_001443</name>
</gene>
<name>A5AVL7_VITVI</name>
<dbReference type="Gene3D" id="3.30.70.270">
    <property type="match status" value="2"/>
</dbReference>
<dbReference type="Gene3D" id="3.10.10.10">
    <property type="entry name" value="HIV Type 1 Reverse Transcriptase, subunit A, domain 1"/>
    <property type="match status" value="1"/>
</dbReference>
<accession>A5AVL7</accession>
<dbReference type="InterPro" id="IPR036397">
    <property type="entry name" value="RNaseH_sf"/>
</dbReference>
<dbReference type="InterPro" id="IPR012337">
    <property type="entry name" value="RNaseH-like_sf"/>
</dbReference>
<dbReference type="PANTHER" id="PTHR24559:SF436">
    <property type="entry name" value="RNA-DIRECTED DNA POLYMERASE HOMOLOG"/>
    <property type="match status" value="1"/>
</dbReference>
<dbReference type="SUPFAM" id="SSF56672">
    <property type="entry name" value="DNA/RNA polymerases"/>
    <property type="match status" value="1"/>
</dbReference>
<dbReference type="GO" id="GO:0003676">
    <property type="term" value="F:nucleic acid binding"/>
    <property type="evidence" value="ECO:0007669"/>
    <property type="project" value="InterPro"/>
</dbReference>